<evidence type="ECO:0000313" key="1">
    <source>
        <dbReference type="EMBL" id="KAJ7358041.1"/>
    </source>
</evidence>
<dbReference type="AlphaFoldDB" id="A0AAD7AGA0"/>
<keyword evidence="2" id="KW-1185">Reference proteome</keyword>
<dbReference type="EMBL" id="JARIHO010000007">
    <property type="protein sequence ID" value="KAJ7358041.1"/>
    <property type="molecule type" value="Genomic_DNA"/>
</dbReference>
<sequence length="242" mass="27275">MPWGPHRPFSTSRLSSTAIKPPRQLSFAIWPFPMLNPQHADTEHYELYPTDPQLKYQLLFDFTLPSKPDGGEDKDFTFYAQLHERLTQHMADHHLHFSCSGVSQSMAALPPAGAPTAQLNRWHASRIKPKPGFHRKISATPISWYQFSSAHLTPRNHWTPLVDAINPNGLVYFIGPKHSPLKGPLQGQSVPHMCFPFRIQRELEDMFMPGMTQIADECLDLCPSGSGPPLPLPRIGAQELTL</sequence>
<protein>
    <submittedName>
        <fullName evidence="1">Uncharacterized protein</fullName>
    </submittedName>
</protein>
<comment type="caution">
    <text evidence="1">The sequence shown here is derived from an EMBL/GenBank/DDBJ whole genome shotgun (WGS) entry which is preliminary data.</text>
</comment>
<accession>A0AAD7AGA0</accession>
<evidence type="ECO:0000313" key="2">
    <source>
        <dbReference type="Proteomes" id="UP001218218"/>
    </source>
</evidence>
<name>A0AAD7AGA0_9AGAR</name>
<dbReference type="Proteomes" id="UP001218218">
    <property type="component" value="Unassembled WGS sequence"/>
</dbReference>
<gene>
    <name evidence="1" type="ORF">DFH08DRAFT_953240</name>
</gene>
<proteinExistence type="predicted"/>
<organism evidence="1 2">
    <name type="scientific">Mycena albidolilacea</name>
    <dbReference type="NCBI Taxonomy" id="1033008"/>
    <lineage>
        <taxon>Eukaryota</taxon>
        <taxon>Fungi</taxon>
        <taxon>Dikarya</taxon>
        <taxon>Basidiomycota</taxon>
        <taxon>Agaricomycotina</taxon>
        <taxon>Agaricomycetes</taxon>
        <taxon>Agaricomycetidae</taxon>
        <taxon>Agaricales</taxon>
        <taxon>Marasmiineae</taxon>
        <taxon>Mycenaceae</taxon>
        <taxon>Mycena</taxon>
    </lineage>
</organism>
<reference evidence="1" key="1">
    <citation type="submission" date="2023-03" db="EMBL/GenBank/DDBJ databases">
        <title>Massive genome expansion in bonnet fungi (Mycena s.s.) driven by repeated elements and novel gene families across ecological guilds.</title>
        <authorList>
            <consortium name="Lawrence Berkeley National Laboratory"/>
            <person name="Harder C.B."/>
            <person name="Miyauchi S."/>
            <person name="Viragh M."/>
            <person name="Kuo A."/>
            <person name="Thoen E."/>
            <person name="Andreopoulos B."/>
            <person name="Lu D."/>
            <person name="Skrede I."/>
            <person name="Drula E."/>
            <person name="Henrissat B."/>
            <person name="Morin E."/>
            <person name="Kohler A."/>
            <person name="Barry K."/>
            <person name="LaButti K."/>
            <person name="Morin E."/>
            <person name="Salamov A."/>
            <person name="Lipzen A."/>
            <person name="Mereny Z."/>
            <person name="Hegedus B."/>
            <person name="Baldrian P."/>
            <person name="Stursova M."/>
            <person name="Weitz H."/>
            <person name="Taylor A."/>
            <person name="Grigoriev I.V."/>
            <person name="Nagy L.G."/>
            <person name="Martin F."/>
            <person name="Kauserud H."/>
        </authorList>
    </citation>
    <scope>NUCLEOTIDE SEQUENCE</scope>
    <source>
        <strain evidence="1">CBHHK002</strain>
    </source>
</reference>